<feature type="domain" description="MD-2-related lipid-recognition" evidence="2">
    <location>
        <begin position="41"/>
        <end position="161"/>
    </location>
</feature>
<dbReference type="Proteomes" id="UP001652642">
    <property type="component" value="Chromosome 4"/>
</dbReference>
<dbReference type="PANTHER" id="PTHR20838:SF0">
    <property type="entry name" value="LYMPHOCYTE ANTIGEN 86"/>
    <property type="match status" value="1"/>
</dbReference>
<proteinExistence type="predicted"/>
<feature type="signal peptide" evidence="1">
    <location>
        <begin position="1"/>
        <end position="22"/>
    </location>
</feature>
<dbReference type="SUPFAM" id="SSF81296">
    <property type="entry name" value="E set domains"/>
    <property type="match status" value="1"/>
</dbReference>
<evidence type="ECO:0000256" key="1">
    <source>
        <dbReference type="SAM" id="SignalP"/>
    </source>
</evidence>
<dbReference type="RefSeq" id="XP_072854685.1">
    <property type="nucleotide sequence ID" value="XM_072998584.1"/>
</dbReference>
<evidence type="ECO:0000313" key="3">
    <source>
        <dbReference type="Proteomes" id="UP001652642"/>
    </source>
</evidence>
<dbReference type="InterPro" id="IPR003172">
    <property type="entry name" value="ML_dom"/>
</dbReference>
<dbReference type="InterPro" id="IPR039945">
    <property type="entry name" value="LY86"/>
</dbReference>
<protein>
    <submittedName>
        <fullName evidence="4">Lymphocyte antigen 86 isoform X2</fullName>
    </submittedName>
</protein>
<sequence>MGTMKTLKVAPLIFLLIWTVTSITRWPSHTICKTDNLEVKYRSCDRRQDFAFSFDGCSNVLPQTANIRIGTILRHPIRELTVDVSLAINGKKVPVYSKKICERDHPQFSFCGKKKGEYVYYEAPIDLGVHEIPQVTGYATTVLRTLGFPEMSNLGCARNSCTAEA</sequence>
<gene>
    <name evidence="4" type="primary">LY86</name>
</gene>
<evidence type="ECO:0000313" key="4">
    <source>
        <dbReference type="RefSeq" id="XP_072854685.1"/>
    </source>
</evidence>
<organism evidence="3 4">
    <name type="scientific">Pogona vitticeps</name>
    <name type="common">central bearded dragon</name>
    <dbReference type="NCBI Taxonomy" id="103695"/>
    <lineage>
        <taxon>Eukaryota</taxon>
        <taxon>Metazoa</taxon>
        <taxon>Chordata</taxon>
        <taxon>Craniata</taxon>
        <taxon>Vertebrata</taxon>
        <taxon>Euteleostomi</taxon>
        <taxon>Lepidosauria</taxon>
        <taxon>Squamata</taxon>
        <taxon>Bifurcata</taxon>
        <taxon>Unidentata</taxon>
        <taxon>Episquamata</taxon>
        <taxon>Toxicofera</taxon>
        <taxon>Iguania</taxon>
        <taxon>Acrodonta</taxon>
        <taxon>Agamidae</taxon>
        <taxon>Amphibolurinae</taxon>
        <taxon>Pogona</taxon>
    </lineage>
</organism>
<dbReference type="Gene3D" id="2.60.40.770">
    <property type="match status" value="1"/>
</dbReference>
<keyword evidence="1" id="KW-0732">Signal</keyword>
<evidence type="ECO:0000259" key="2">
    <source>
        <dbReference type="SMART" id="SM00737"/>
    </source>
</evidence>
<reference evidence="4" key="1">
    <citation type="submission" date="2025-08" db="UniProtKB">
        <authorList>
            <consortium name="RefSeq"/>
        </authorList>
    </citation>
    <scope>IDENTIFICATION</scope>
</reference>
<dbReference type="PANTHER" id="PTHR20838">
    <property type="entry name" value="LYMPHOCYTE ANTIGEN 86"/>
    <property type="match status" value="1"/>
</dbReference>
<name>A0ABM5GAL0_9SAUR</name>
<feature type="chain" id="PRO_5047124504" evidence="1">
    <location>
        <begin position="23"/>
        <end position="165"/>
    </location>
</feature>
<accession>A0ABM5GAL0</accession>
<dbReference type="InterPro" id="IPR014756">
    <property type="entry name" value="Ig_E-set"/>
</dbReference>
<dbReference type="SMART" id="SM00737">
    <property type="entry name" value="ML"/>
    <property type="match status" value="1"/>
</dbReference>
<dbReference type="GeneID" id="110077108"/>
<keyword evidence="3" id="KW-1185">Reference proteome</keyword>